<feature type="coiled-coil region" evidence="1">
    <location>
        <begin position="431"/>
        <end position="500"/>
    </location>
</feature>
<feature type="coiled-coil region" evidence="1">
    <location>
        <begin position="196"/>
        <end position="328"/>
    </location>
</feature>
<keyword evidence="1" id="KW-0175">Coiled coil</keyword>
<feature type="region of interest" description="Disordered" evidence="2">
    <location>
        <begin position="712"/>
        <end position="754"/>
    </location>
</feature>
<reference evidence="3" key="1">
    <citation type="submission" date="2015-07" db="EMBL/GenBank/DDBJ databases">
        <title>Transcriptome Assembly of Anthurium amnicola.</title>
        <authorList>
            <person name="Suzuki J."/>
        </authorList>
    </citation>
    <scope>NUCLEOTIDE SEQUENCE</scope>
</reference>
<name>A0A1D1ZAI2_9ARAE</name>
<evidence type="ECO:0000313" key="3">
    <source>
        <dbReference type="EMBL" id="JAT63875.1"/>
    </source>
</evidence>
<organism evidence="3">
    <name type="scientific">Anthurium amnicola</name>
    <dbReference type="NCBI Taxonomy" id="1678845"/>
    <lineage>
        <taxon>Eukaryota</taxon>
        <taxon>Viridiplantae</taxon>
        <taxon>Streptophyta</taxon>
        <taxon>Embryophyta</taxon>
        <taxon>Tracheophyta</taxon>
        <taxon>Spermatophyta</taxon>
        <taxon>Magnoliopsida</taxon>
        <taxon>Liliopsida</taxon>
        <taxon>Araceae</taxon>
        <taxon>Pothoideae</taxon>
        <taxon>Potheae</taxon>
        <taxon>Anthurium</taxon>
    </lineage>
</organism>
<sequence>MGYCVLGSSRFLQSPLFFQSFPPLPSSSSSSSSSSWCCPILVPSHREVPRRKPAPMASSHPDGPRDAENSRRRALLLAGLSAFPLLQLRALAAAVEGLVRDKQDTKMTRVEGHQMQDSSSYAPQNETEVQAHVHQVQENPFVSLLNELGIIGLGVLGALYAISQKEKADMNSEIESMNTALNEKAAAKTMLEKNFERKLLKEQEEHHKQIKKLKEDEALLSKQLASAKSTVTALGHELQNEKRSVEEYKLQIDRLQSNRAQAGEDKRMLESELRDKLDTIDVLQDKVSLLSLEIKDKEKNIGILTSSLVEKESESKNLRSLINQTKVELEESNSVHSHLQIELLKVKEELDSKNSYISDMNMKMNSLLTERDDIDSQLCVLQREYNDLKSNFAQKSASDSELLSKKDIEVRQLLEKLGLALTEAKNNHTLIANLKNQMDTIKATLEEETSNAKILREELQITHETLRDSKLEVSDLLKQLKESNNINEELLSEVSKVKVESSEAQKLLNVSLEEARSTSELLSDELAVVKDIVKSTREEIAVVSDELKAAVEARENLKKQLLEVSKEAEDMGHELEEEKKVVAALNRELEASEKVVQKHSDARKILEDHLDEATKSLDEMNKKALSLSNELKNANSQTATLEAEKEMLYLSLMEQKNLTKDAKESIEDAQNVIKMLGAQRENLEKKVKKFEEELASAKGEILRFRRQIALRKESTHEHHKKVNDTQADASDVSKKNGRRRRKVGSASQVAEEGN</sequence>
<dbReference type="PANTHER" id="PTHR46753:SF3">
    <property type="entry name" value="PDZ DOMAIN-CONTAINING PROTEIN"/>
    <property type="match status" value="1"/>
</dbReference>
<evidence type="ECO:0000256" key="1">
    <source>
        <dbReference type="SAM" id="Coils"/>
    </source>
</evidence>
<gene>
    <name evidence="3" type="primary">MFP1-1_3</name>
    <name evidence="3" type="ORF">g.22225</name>
</gene>
<dbReference type="EMBL" id="GDJX01004061">
    <property type="protein sequence ID" value="JAT63875.1"/>
    <property type="molecule type" value="Transcribed_RNA"/>
</dbReference>
<feature type="region of interest" description="Disordered" evidence="2">
    <location>
        <begin position="48"/>
        <end position="70"/>
    </location>
</feature>
<feature type="coiled-coil region" evidence="1">
    <location>
        <begin position="540"/>
        <end position="707"/>
    </location>
</feature>
<accession>A0A1D1ZAI2</accession>
<protein>
    <submittedName>
        <fullName evidence="3">MAR-binding filament-like protein 1-1</fullName>
    </submittedName>
</protein>
<dbReference type="AlphaFoldDB" id="A0A1D1ZAI2"/>
<evidence type="ECO:0000256" key="2">
    <source>
        <dbReference type="SAM" id="MobiDB-lite"/>
    </source>
</evidence>
<proteinExistence type="predicted"/>
<dbReference type="PANTHER" id="PTHR46753">
    <property type="entry name" value="FYVE AND COILED-COIL DOMAIN-CONTAINING PROTEIN 1"/>
    <property type="match status" value="1"/>
</dbReference>